<feature type="region of interest" description="Disordered" evidence="1">
    <location>
        <begin position="124"/>
        <end position="143"/>
    </location>
</feature>
<feature type="compositionally biased region" description="Basic and acidic residues" evidence="1">
    <location>
        <begin position="218"/>
        <end position="237"/>
    </location>
</feature>
<dbReference type="AlphaFoldDB" id="A0A195CYI9"/>
<sequence>MRITATLIPTSKSCFSTRSEFTISHLVRRACAWSLENASPQADRQAGRQAKEQEEEKRSVETPMIGNQIAAHPSPSLCHRCCHLTLRFRDSPPPRPPGDPPTANHSPLLSALATLSRAYSLGENESLSLSTKKKKKKKQQKVRELAMSWPDAFLLLETETKDPPASLQEKEKWNKNEGNECGGLRVARGNGGKGDEGLYEGPMVYKLLTWHRPKKKGRGEEQEEKKKTEEEEKEIEEKGSIARREWRRERETVIYRAENVTGIAWHLLGVRKTEEKQTRRLSQVVPLKGGLLMSVAFFRPPNHRVPEGSVDAHPTSTSPVEIYCKVEKIFVSAESVLRDEITTGLNKSHKFQISEKRSWKRKRPNSHPVYQNRRISILASYTVHEKRGYSTSCVPAVPKEAEERPAGGGRKRLMAEGGFTRIKRNREGSARLTFVGGIRPRAPEVDKGRVFWINYRNYVISLPRSPRTRAFDDSKSN</sequence>
<feature type="compositionally biased region" description="Basic and acidic residues" evidence="1">
    <location>
        <begin position="45"/>
        <end position="60"/>
    </location>
</feature>
<evidence type="ECO:0000313" key="3">
    <source>
        <dbReference type="Proteomes" id="UP000078542"/>
    </source>
</evidence>
<feature type="region of interest" description="Disordered" evidence="1">
    <location>
        <begin position="38"/>
        <end position="62"/>
    </location>
</feature>
<dbReference type="EMBL" id="KQ977115">
    <property type="protein sequence ID" value="KYN05642.1"/>
    <property type="molecule type" value="Genomic_DNA"/>
</dbReference>
<organism evidence="2 3">
    <name type="scientific">Cyphomyrmex costatus</name>
    <dbReference type="NCBI Taxonomy" id="456900"/>
    <lineage>
        <taxon>Eukaryota</taxon>
        <taxon>Metazoa</taxon>
        <taxon>Ecdysozoa</taxon>
        <taxon>Arthropoda</taxon>
        <taxon>Hexapoda</taxon>
        <taxon>Insecta</taxon>
        <taxon>Pterygota</taxon>
        <taxon>Neoptera</taxon>
        <taxon>Endopterygota</taxon>
        <taxon>Hymenoptera</taxon>
        <taxon>Apocrita</taxon>
        <taxon>Aculeata</taxon>
        <taxon>Formicoidea</taxon>
        <taxon>Formicidae</taxon>
        <taxon>Myrmicinae</taxon>
        <taxon>Cyphomyrmex</taxon>
    </lineage>
</organism>
<evidence type="ECO:0000313" key="2">
    <source>
        <dbReference type="EMBL" id="KYN05642.1"/>
    </source>
</evidence>
<feature type="compositionally biased region" description="Basic residues" evidence="1">
    <location>
        <begin position="131"/>
        <end position="140"/>
    </location>
</feature>
<reference evidence="2 3" key="1">
    <citation type="submission" date="2016-03" db="EMBL/GenBank/DDBJ databases">
        <title>Cyphomyrmex costatus WGS genome.</title>
        <authorList>
            <person name="Nygaard S."/>
            <person name="Hu H."/>
            <person name="Boomsma J."/>
            <person name="Zhang G."/>
        </authorList>
    </citation>
    <scope>NUCLEOTIDE SEQUENCE [LARGE SCALE GENOMIC DNA]</scope>
    <source>
        <strain evidence="2">MS0001</strain>
        <tissue evidence="2">Whole body</tissue>
    </source>
</reference>
<gene>
    <name evidence="2" type="ORF">ALC62_03435</name>
</gene>
<dbReference type="Proteomes" id="UP000078542">
    <property type="component" value="Unassembled WGS sequence"/>
</dbReference>
<accession>A0A195CYI9</accession>
<evidence type="ECO:0000256" key="1">
    <source>
        <dbReference type="SAM" id="MobiDB-lite"/>
    </source>
</evidence>
<name>A0A195CYI9_9HYME</name>
<feature type="region of interest" description="Disordered" evidence="1">
    <location>
        <begin position="214"/>
        <end position="237"/>
    </location>
</feature>
<protein>
    <submittedName>
        <fullName evidence="2">Uncharacterized protein</fullName>
    </submittedName>
</protein>
<proteinExistence type="predicted"/>
<keyword evidence="3" id="KW-1185">Reference proteome</keyword>